<feature type="region of interest" description="Disordered" evidence="1">
    <location>
        <begin position="1"/>
        <end position="32"/>
    </location>
</feature>
<proteinExistence type="predicted"/>
<organism evidence="2 3">
    <name type="scientific">Morella rubra</name>
    <name type="common">Chinese bayberry</name>
    <dbReference type="NCBI Taxonomy" id="262757"/>
    <lineage>
        <taxon>Eukaryota</taxon>
        <taxon>Viridiplantae</taxon>
        <taxon>Streptophyta</taxon>
        <taxon>Embryophyta</taxon>
        <taxon>Tracheophyta</taxon>
        <taxon>Spermatophyta</taxon>
        <taxon>Magnoliopsida</taxon>
        <taxon>eudicotyledons</taxon>
        <taxon>Gunneridae</taxon>
        <taxon>Pentapetalae</taxon>
        <taxon>rosids</taxon>
        <taxon>fabids</taxon>
        <taxon>Fagales</taxon>
        <taxon>Myricaceae</taxon>
        <taxon>Morella</taxon>
    </lineage>
</organism>
<accession>A0A6A1W3H6</accession>
<dbReference type="Pfam" id="PF07797">
    <property type="entry name" value="DUF1639"/>
    <property type="match status" value="1"/>
</dbReference>
<dbReference type="PANTHER" id="PTHR33130">
    <property type="entry name" value="PUTATIVE (DUF1639)-RELATED"/>
    <property type="match status" value="1"/>
</dbReference>
<gene>
    <name evidence="2" type="ORF">CJ030_MR3G005781</name>
</gene>
<dbReference type="EMBL" id="RXIC02000021">
    <property type="protein sequence ID" value="KAB1219772.1"/>
    <property type="molecule type" value="Genomic_DNA"/>
</dbReference>
<comment type="caution">
    <text evidence="2">The sequence shown here is derived from an EMBL/GenBank/DDBJ whole genome shotgun (WGS) entry which is preliminary data.</text>
</comment>
<evidence type="ECO:0000256" key="1">
    <source>
        <dbReference type="SAM" id="MobiDB-lite"/>
    </source>
</evidence>
<feature type="compositionally biased region" description="Polar residues" evidence="1">
    <location>
        <begin position="126"/>
        <end position="138"/>
    </location>
</feature>
<evidence type="ECO:0000313" key="2">
    <source>
        <dbReference type="EMBL" id="KAB1219772.1"/>
    </source>
</evidence>
<evidence type="ECO:0000313" key="3">
    <source>
        <dbReference type="Proteomes" id="UP000516437"/>
    </source>
</evidence>
<sequence length="287" mass="31725">MDKDSVRSNNINNANINSTSCRETAGGGADGSSLLRATSETIRQTTSSDFVLQWGNRKRLRCMKVQIKDNNRSAPVHRTTVRVDRRVVRADKDSSSQPNDANHSNGYLNLRQRPASPQPPPYQRILRNSETSSAMRGQSNGGLRGIASPDRGAHDKRGSNTNNHSNNHHHHNENNKSAASSETAHDSKKGGSSSGSGEATPPVWPPKFVIALTNKEKEEDFMAIKGSKLPQRPKKRAKLIQRTLNLVSPGAWLCDLTLERYEVREKKISKKRPRGLKAMGNMDSDSE</sequence>
<feature type="region of interest" description="Disordered" evidence="1">
    <location>
        <begin position="71"/>
        <end position="205"/>
    </location>
</feature>
<feature type="compositionally biased region" description="Basic and acidic residues" evidence="1">
    <location>
        <begin position="81"/>
        <end position="94"/>
    </location>
</feature>
<dbReference type="Proteomes" id="UP000516437">
    <property type="component" value="Chromosome 3"/>
</dbReference>
<feature type="compositionally biased region" description="Polar residues" evidence="1">
    <location>
        <begin position="95"/>
        <end position="107"/>
    </location>
</feature>
<keyword evidence="3" id="KW-1185">Reference proteome</keyword>
<dbReference type="PANTHER" id="PTHR33130:SF45">
    <property type="entry name" value="OS05G0541700 PROTEIN"/>
    <property type="match status" value="1"/>
</dbReference>
<name>A0A6A1W3H6_9ROSI</name>
<dbReference type="InterPro" id="IPR012438">
    <property type="entry name" value="DUF1639"/>
</dbReference>
<protein>
    <submittedName>
        <fullName evidence="2">Uncharacterized protein</fullName>
    </submittedName>
</protein>
<reference evidence="2 3" key="1">
    <citation type="journal article" date="2019" name="Plant Biotechnol. J.">
        <title>The red bayberry genome and genetic basis of sex determination.</title>
        <authorList>
            <person name="Jia H.M."/>
            <person name="Jia H.J."/>
            <person name="Cai Q.L."/>
            <person name="Wang Y."/>
            <person name="Zhao H.B."/>
            <person name="Yang W.F."/>
            <person name="Wang G.Y."/>
            <person name="Li Y.H."/>
            <person name="Zhan D.L."/>
            <person name="Shen Y.T."/>
            <person name="Niu Q.F."/>
            <person name="Chang L."/>
            <person name="Qiu J."/>
            <person name="Zhao L."/>
            <person name="Xie H.B."/>
            <person name="Fu W.Y."/>
            <person name="Jin J."/>
            <person name="Li X.W."/>
            <person name="Jiao Y."/>
            <person name="Zhou C.C."/>
            <person name="Tu T."/>
            <person name="Chai C.Y."/>
            <person name="Gao J.L."/>
            <person name="Fan L.J."/>
            <person name="van de Weg E."/>
            <person name="Wang J.Y."/>
            <person name="Gao Z.S."/>
        </authorList>
    </citation>
    <scope>NUCLEOTIDE SEQUENCE [LARGE SCALE GENOMIC DNA]</scope>
    <source>
        <tissue evidence="2">Leaves</tissue>
    </source>
</reference>
<dbReference type="OrthoDB" id="2018605at2759"/>
<dbReference type="AlphaFoldDB" id="A0A6A1W3H6"/>